<reference evidence="1" key="1">
    <citation type="submission" date="2019-12" db="EMBL/GenBank/DDBJ databases">
        <title>High-Quality draft genome sequences of three cyanobacteria isolated from the limestone walls of the Old Cathedral of Coimbra.</title>
        <authorList>
            <person name="Tiago I."/>
            <person name="Soares F."/>
            <person name="Portugal A."/>
        </authorList>
    </citation>
    <scope>NUCLEOTIDE SEQUENCE</scope>
    <source>
        <strain evidence="1">A</strain>
    </source>
</reference>
<dbReference type="RefSeq" id="WP_162422072.1">
    <property type="nucleotide sequence ID" value="NZ_WVIE01000004.1"/>
</dbReference>
<evidence type="ECO:0000313" key="1">
    <source>
        <dbReference type="EMBL" id="NDJ16555.1"/>
    </source>
</evidence>
<name>A0A8J7Z022_9CYAN</name>
<dbReference type="InterPro" id="IPR014945">
    <property type="entry name" value="DUF1816"/>
</dbReference>
<gene>
    <name evidence="1" type="ORF">GS601_04480</name>
</gene>
<evidence type="ECO:0000313" key="2">
    <source>
        <dbReference type="Proteomes" id="UP000646053"/>
    </source>
</evidence>
<dbReference type="Pfam" id="PF08846">
    <property type="entry name" value="DUF1816"/>
    <property type="match status" value="1"/>
</dbReference>
<organism evidence="1 2">
    <name type="scientific">Myxacorys almedinensis A</name>
    <dbReference type="NCBI Taxonomy" id="2690445"/>
    <lineage>
        <taxon>Bacteria</taxon>
        <taxon>Bacillati</taxon>
        <taxon>Cyanobacteriota</taxon>
        <taxon>Cyanophyceae</taxon>
        <taxon>Leptolyngbyales</taxon>
        <taxon>Leptolyngbyaceae</taxon>
        <taxon>Myxacorys</taxon>
        <taxon>Myxacorys almedinensis</taxon>
    </lineage>
</organism>
<proteinExistence type="predicted"/>
<keyword evidence="2" id="KW-1185">Reference proteome</keyword>
<accession>A0A8J7Z022</accession>
<dbReference type="AlphaFoldDB" id="A0A8J7Z022"/>
<protein>
    <submittedName>
        <fullName evidence="1">DUF1816 domain-containing protein</fullName>
    </submittedName>
</protein>
<dbReference type="Proteomes" id="UP000646053">
    <property type="component" value="Unassembled WGS sequence"/>
</dbReference>
<sequence>MNEFLTSLLDAIALAWWVEIKTENPRCTYFFGPFLDKASAASSQGGYVEDLEHEGAQNIAVRVMRCKPKNLTVYDDKSDRVKLGVLSNQF</sequence>
<dbReference type="EMBL" id="WVIE01000004">
    <property type="protein sequence ID" value="NDJ16555.1"/>
    <property type="molecule type" value="Genomic_DNA"/>
</dbReference>
<comment type="caution">
    <text evidence="1">The sequence shown here is derived from an EMBL/GenBank/DDBJ whole genome shotgun (WGS) entry which is preliminary data.</text>
</comment>